<sequence>MSHFSEIFAHLIANPIEEILTSFRNDYAEESAQDDVAALFATLAAHILRIRPKNELRKIANNFSRISAEISDHGYQLKELESLVNAILKYQDEVEVFKIAIELAQGLADKPSGDQRSERSDPSLLTPTPGPFTFTRSVSEAKDFNKNVTSMTAALRNELYKNVIVDLDNFWTEFFLGKDWSKQTWNIWKSYEAYELNEIKIQQEDIIMRQKMDALKIQKEAETGTQREIKNNKKKVIQAQKERIERISTNTRKITRSHKNKMAGNLETVIEEETPKNFRKTRSQTKKEEGESAILAENESLKGSQNIGKTNTNDIQNQVNPTEAESGGIQKIIYKNKILIGDMTEGEMWEWLDFFRENFLKQLTDRFHRPSEKFPTITKEAKGSQLRCQYFRSSGKCPMKGTNNDYQVDLLTKRIGVSNAHGKVHKWSDVRVLGEFTKIKSSSQRNEKFYQLSRLALQVFYTQPLRHFVHGFTAFQSNFELWVFNRSGAYSSGLFNIEDDKEKLVRAICSYLLMSEQELGIDSSIQKVNGRSSVSIYDENQKETRKFVINPKPFFMVGTIVTRGTTCFETSDKSKVVKYSWVRTPGKSEIDLLQLAHGVEGVAEYVTADVICTIGDHLRDLNFSNAKYLKMIGCNPFIFQAEGVEVPPTPQLRDRELRRIVITPRGRSLYSSKTIMEFLVGIRDAIVAHHRLYVEKNILHGDISDGNIILATVDGKTQGMLIDLDHAEMVEPPPGKDDNLFLTGTMKFMALERLQSAANRDETIARTFHHDLESFFYVFIVGCITYEREKNSKEVIALQMWHTDNIGINYQAKQVAIFSFNERILDNFSTNFEVFKALASELRSILFGELGNEYRTPKDYEAEYEKIIGAFNNTIGDVRDGKIENKLLKKGTS</sequence>
<dbReference type="AlphaFoldDB" id="A0A9W4GFL7"/>
<gene>
    <name evidence="3" type="ORF">BGTH12_LOCUS5082</name>
</gene>
<name>A0A9W4GFL7_BLUGR</name>
<dbReference type="InterPro" id="IPR040976">
    <property type="entry name" value="Pkinase_fungal"/>
</dbReference>
<dbReference type="Pfam" id="PF17667">
    <property type="entry name" value="Pkinase_fungal"/>
    <property type="match status" value="1"/>
</dbReference>
<dbReference type="PANTHER" id="PTHR38248">
    <property type="entry name" value="FUNK1 6"/>
    <property type="match status" value="1"/>
</dbReference>
<dbReference type="Proteomes" id="UP000683417">
    <property type="component" value="Unassembled WGS sequence"/>
</dbReference>
<dbReference type="PANTHER" id="PTHR38248:SF2">
    <property type="entry name" value="FUNK1 11"/>
    <property type="match status" value="1"/>
</dbReference>
<feature type="domain" description="Fungal-type protein kinase" evidence="2">
    <location>
        <begin position="409"/>
        <end position="783"/>
    </location>
</feature>
<comment type="caution">
    <text evidence="3">The sequence shown here is derived from an EMBL/GenBank/DDBJ whole genome shotgun (WGS) entry which is preliminary data.</text>
</comment>
<feature type="region of interest" description="Disordered" evidence="1">
    <location>
        <begin position="109"/>
        <end position="130"/>
    </location>
</feature>
<organism evidence="3 4">
    <name type="scientific">Blumeria graminis f. sp. triticale</name>
    <dbReference type="NCBI Taxonomy" id="1689686"/>
    <lineage>
        <taxon>Eukaryota</taxon>
        <taxon>Fungi</taxon>
        <taxon>Dikarya</taxon>
        <taxon>Ascomycota</taxon>
        <taxon>Pezizomycotina</taxon>
        <taxon>Leotiomycetes</taxon>
        <taxon>Erysiphales</taxon>
        <taxon>Erysiphaceae</taxon>
        <taxon>Blumeria</taxon>
    </lineage>
</organism>
<reference evidence="3" key="1">
    <citation type="submission" date="2020-10" db="EMBL/GenBank/DDBJ databases">
        <authorList>
            <person name="Muller C M."/>
        </authorList>
    </citation>
    <scope>NUCLEOTIDE SEQUENCE</scope>
    <source>
        <strain evidence="3">THUN-12</strain>
    </source>
</reference>
<protein>
    <submittedName>
        <fullName evidence="3">BgTH12-03382</fullName>
    </submittedName>
</protein>
<evidence type="ECO:0000256" key="1">
    <source>
        <dbReference type="SAM" id="MobiDB-lite"/>
    </source>
</evidence>
<evidence type="ECO:0000313" key="4">
    <source>
        <dbReference type="Proteomes" id="UP000683417"/>
    </source>
</evidence>
<evidence type="ECO:0000313" key="3">
    <source>
        <dbReference type="EMBL" id="CAD6503724.1"/>
    </source>
</evidence>
<evidence type="ECO:0000259" key="2">
    <source>
        <dbReference type="Pfam" id="PF17667"/>
    </source>
</evidence>
<feature type="compositionally biased region" description="Basic and acidic residues" evidence="1">
    <location>
        <begin position="111"/>
        <end position="121"/>
    </location>
</feature>
<proteinExistence type="predicted"/>
<dbReference type="EMBL" id="CAJHIT010000007">
    <property type="protein sequence ID" value="CAD6503724.1"/>
    <property type="molecule type" value="Genomic_DNA"/>
</dbReference>
<accession>A0A9W4GFL7</accession>